<feature type="region of interest" description="Disordered" evidence="2">
    <location>
        <begin position="432"/>
        <end position="463"/>
    </location>
</feature>
<dbReference type="InterPro" id="IPR027450">
    <property type="entry name" value="AlkB-like"/>
</dbReference>
<accession>A0A0C3I0K3</accession>
<evidence type="ECO:0000313" key="4">
    <source>
        <dbReference type="EMBL" id="KIN07967.1"/>
    </source>
</evidence>
<evidence type="ECO:0000313" key="5">
    <source>
        <dbReference type="Proteomes" id="UP000054321"/>
    </source>
</evidence>
<reference evidence="4 5" key="1">
    <citation type="submission" date="2014-04" db="EMBL/GenBank/DDBJ databases">
        <authorList>
            <consortium name="DOE Joint Genome Institute"/>
            <person name="Kuo A."/>
            <person name="Martino E."/>
            <person name="Perotto S."/>
            <person name="Kohler A."/>
            <person name="Nagy L.G."/>
            <person name="Floudas D."/>
            <person name="Copeland A."/>
            <person name="Barry K.W."/>
            <person name="Cichocki N."/>
            <person name="Veneault-Fourrey C."/>
            <person name="LaButti K."/>
            <person name="Lindquist E.A."/>
            <person name="Lipzen A."/>
            <person name="Lundell T."/>
            <person name="Morin E."/>
            <person name="Murat C."/>
            <person name="Sun H."/>
            <person name="Tunlid A."/>
            <person name="Henrissat B."/>
            <person name="Grigoriev I.V."/>
            <person name="Hibbett D.S."/>
            <person name="Martin F."/>
            <person name="Nordberg H.P."/>
            <person name="Cantor M.N."/>
            <person name="Hua S.X."/>
        </authorList>
    </citation>
    <scope>NUCLEOTIDE SEQUENCE [LARGE SCALE GENOMIC DNA]</scope>
    <source>
        <strain evidence="4 5">Zn</strain>
    </source>
</reference>
<dbReference type="InterPro" id="IPR037151">
    <property type="entry name" value="AlkB-like_sf"/>
</dbReference>
<feature type="binding site" evidence="1">
    <location>
        <position position="395"/>
    </location>
    <ligand>
        <name>2-oxoglutarate</name>
        <dbReference type="ChEBI" id="CHEBI:16810"/>
    </ligand>
</feature>
<organism evidence="4 5">
    <name type="scientific">Oidiodendron maius (strain Zn)</name>
    <dbReference type="NCBI Taxonomy" id="913774"/>
    <lineage>
        <taxon>Eukaryota</taxon>
        <taxon>Fungi</taxon>
        <taxon>Dikarya</taxon>
        <taxon>Ascomycota</taxon>
        <taxon>Pezizomycotina</taxon>
        <taxon>Leotiomycetes</taxon>
        <taxon>Leotiomycetes incertae sedis</taxon>
        <taxon>Myxotrichaceae</taxon>
        <taxon>Oidiodendron</taxon>
    </lineage>
</organism>
<dbReference type="PROSITE" id="PS51471">
    <property type="entry name" value="FE2OG_OXY"/>
    <property type="match status" value="1"/>
</dbReference>
<dbReference type="Gene3D" id="2.60.120.590">
    <property type="entry name" value="Alpha-ketoglutarate-dependent dioxygenase AlkB-like"/>
    <property type="match status" value="1"/>
</dbReference>
<protein>
    <recommendedName>
        <fullName evidence="3">Fe2OG dioxygenase domain-containing protein</fullName>
    </recommendedName>
</protein>
<dbReference type="Proteomes" id="UP000054321">
    <property type="component" value="Unassembled WGS sequence"/>
</dbReference>
<sequence length="611" mass="69012">MEHLEERAEKKPARKRNPSIKITNTGKKSHKVLAYYESFQEGKPDPIGQPEVWASKRQQLCEALPYYNAYQSGAYTHDGIARSILIDKEVSVRDKFDEEVVITSVGGGRLPDEETGRMVYKTDQVFSSIANAFMRAMELTSPVAVIAGQGNKISPTKLPHYYNVLDWFHVTDVWQEKNDYGYERLYKQGIVCQKCGCCTRRIEWKQWSCENDKCDYIHRVKQHLVPLSKVVADGMDSSREMYIDNDVRDERLKAPHKGIRFSQSVAGSYDLYNYDVPNESGGLSGSIRHFKSNRLINQQKDGPNDLFHEIQTSELDLKRGVAVHKGTTQETLTNHFTQNFGAAYKYLVAQDSKAFGEAPPVIIKATKRMVWAGQHTLMKSHEPYYPFNECLVLGYFDGSKIGFHDDGEKTLGPTVATLSLGANATMNFRPKRKTHIPSLDDGNTRARGRGRDVGDSAGNREKKDRPTILSIKLEHGDIVIMHGREIQKLFEVCSPLSPLNILTFNLQHEVIPNGGLRFALTCRHIDPQTLLNEDERRTAAEKGTFPPGSEQFDYDGSILATAEFPQQNRGIHISNNIKAKLEVGELHLSDVEYILQNLAKYTSTQTSLHNA</sequence>
<evidence type="ECO:0000259" key="3">
    <source>
        <dbReference type="PROSITE" id="PS51471"/>
    </source>
</evidence>
<dbReference type="OrthoDB" id="2163491at2759"/>
<dbReference type="PANTHER" id="PTHR31573">
    <property type="entry name" value="ALPHA-KETOGLUTARATE-DEPENDENT DIOXYGENASE ALKB HOMOLOG 2"/>
    <property type="match status" value="1"/>
</dbReference>
<dbReference type="InterPro" id="IPR005123">
    <property type="entry name" value="Oxoglu/Fe-dep_dioxygenase_dom"/>
</dbReference>
<dbReference type="SUPFAM" id="SSF51197">
    <property type="entry name" value="Clavaminate synthase-like"/>
    <property type="match status" value="1"/>
</dbReference>
<feature type="compositionally biased region" description="Basic and acidic residues" evidence="2">
    <location>
        <begin position="1"/>
        <end position="11"/>
    </location>
</feature>
<dbReference type="STRING" id="913774.A0A0C3I0K3"/>
<evidence type="ECO:0000256" key="1">
    <source>
        <dbReference type="PIRSR" id="PIRSR632852-1"/>
    </source>
</evidence>
<dbReference type="Pfam" id="PF13532">
    <property type="entry name" value="2OG-FeII_Oxy_2"/>
    <property type="match status" value="1"/>
</dbReference>
<dbReference type="PANTHER" id="PTHR31573:SF4">
    <property type="entry name" value="FE2OG DIOXYGENASE DOMAIN-CONTAINING PROTEIN"/>
    <property type="match status" value="1"/>
</dbReference>
<dbReference type="HOGENOM" id="CLU_012627_1_0_1"/>
<evidence type="ECO:0000256" key="2">
    <source>
        <dbReference type="SAM" id="MobiDB-lite"/>
    </source>
</evidence>
<name>A0A0C3I0K3_OIDMZ</name>
<proteinExistence type="predicted"/>
<dbReference type="AlphaFoldDB" id="A0A0C3I0K3"/>
<dbReference type="GO" id="GO:0051747">
    <property type="term" value="F:cytosine C-5 DNA demethylase activity"/>
    <property type="evidence" value="ECO:0007669"/>
    <property type="project" value="TreeGrafter"/>
</dbReference>
<dbReference type="GO" id="GO:0035516">
    <property type="term" value="F:broad specificity oxidative DNA demethylase activity"/>
    <property type="evidence" value="ECO:0007669"/>
    <property type="project" value="TreeGrafter"/>
</dbReference>
<dbReference type="GO" id="GO:0008198">
    <property type="term" value="F:ferrous iron binding"/>
    <property type="evidence" value="ECO:0007669"/>
    <property type="project" value="TreeGrafter"/>
</dbReference>
<keyword evidence="5" id="KW-1185">Reference proteome</keyword>
<feature type="region of interest" description="Disordered" evidence="2">
    <location>
        <begin position="1"/>
        <end position="26"/>
    </location>
</feature>
<reference evidence="5" key="2">
    <citation type="submission" date="2015-01" db="EMBL/GenBank/DDBJ databases">
        <title>Evolutionary Origins and Diversification of the Mycorrhizal Mutualists.</title>
        <authorList>
            <consortium name="DOE Joint Genome Institute"/>
            <consortium name="Mycorrhizal Genomics Consortium"/>
            <person name="Kohler A."/>
            <person name="Kuo A."/>
            <person name="Nagy L.G."/>
            <person name="Floudas D."/>
            <person name="Copeland A."/>
            <person name="Barry K.W."/>
            <person name="Cichocki N."/>
            <person name="Veneault-Fourrey C."/>
            <person name="LaButti K."/>
            <person name="Lindquist E.A."/>
            <person name="Lipzen A."/>
            <person name="Lundell T."/>
            <person name="Morin E."/>
            <person name="Murat C."/>
            <person name="Riley R."/>
            <person name="Ohm R."/>
            <person name="Sun H."/>
            <person name="Tunlid A."/>
            <person name="Henrissat B."/>
            <person name="Grigoriev I.V."/>
            <person name="Hibbett D.S."/>
            <person name="Martin F."/>
        </authorList>
    </citation>
    <scope>NUCLEOTIDE SEQUENCE [LARGE SCALE GENOMIC DNA]</scope>
    <source>
        <strain evidence="5">Zn</strain>
    </source>
</reference>
<feature type="binding site" evidence="1">
    <location>
        <position position="404"/>
    </location>
    <ligand>
        <name>2-oxoglutarate</name>
        <dbReference type="ChEBI" id="CHEBI:16810"/>
    </ligand>
</feature>
<gene>
    <name evidence="4" type="ORF">OIDMADRAFT_151904</name>
</gene>
<dbReference type="EMBL" id="KN832870">
    <property type="protein sequence ID" value="KIN07967.1"/>
    <property type="molecule type" value="Genomic_DNA"/>
</dbReference>
<dbReference type="InterPro" id="IPR032852">
    <property type="entry name" value="ALKBH2"/>
</dbReference>
<feature type="domain" description="Fe2OG dioxygenase" evidence="3">
    <location>
        <begin position="386"/>
        <end position="526"/>
    </location>
</feature>
<dbReference type="GO" id="GO:0006307">
    <property type="term" value="P:DNA alkylation repair"/>
    <property type="evidence" value="ECO:0007669"/>
    <property type="project" value="TreeGrafter"/>
</dbReference>
<dbReference type="InParanoid" id="A0A0C3I0K3"/>
<feature type="compositionally biased region" description="Basic and acidic residues" evidence="2">
    <location>
        <begin position="449"/>
        <end position="463"/>
    </location>
</feature>